<comment type="caution">
    <text evidence="2">The sequence shown here is derived from an EMBL/GenBank/DDBJ whole genome shotgun (WGS) entry which is preliminary data.</text>
</comment>
<dbReference type="Proteomes" id="UP001558613">
    <property type="component" value="Unassembled WGS sequence"/>
</dbReference>
<evidence type="ECO:0000313" key="2">
    <source>
        <dbReference type="EMBL" id="KAL1267002.1"/>
    </source>
</evidence>
<keyword evidence="3" id="KW-1185">Reference proteome</keyword>
<evidence type="ECO:0000256" key="1">
    <source>
        <dbReference type="SAM" id="MobiDB-lite"/>
    </source>
</evidence>
<accession>A0ABR3MQU3</accession>
<name>A0ABR3MQU3_9TELE</name>
<reference evidence="2 3" key="1">
    <citation type="submission" date="2023-09" db="EMBL/GenBank/DDBJ databases">
        <authorList>
            <person name="Wang M."/>
        </authorList>
    </citation>
    <scope>NUCLEOTIDE SEQUENCE [LARGE SCALE GENOMIC DNA]</scope>
    <source>
        <strain evidence="2">GT-2023</strain>
        <tissue evidence="2">Liver</tissue>
    </source>
</reference>
<gene>
    <name evidence="2" type="ORF">QQF64_002677</name>
</gene>
<proteinExistence type="predicted"/>
<protein>
    <submittedName>
        <fullName evidence="2">Uncharacterized protein</fullName>
    </submittedName>
</protein>
<feature type="region of interest" description="Disordered" evidence="1">
    <location>
        <begin position="36"/>
        <end position="78"/>
    </location>
</feature>
<sequence>MFPCSHSRSVSRLSAACYARVRRMRASVLDSRAPCEKCDSRSLAPGRGGKQSGQFAGESERETGVRIRRNGRERRATE</sequence>
<evidence type="ECO:0000313" key="3">
    <source>
        <dbReference type="Proteomes" id="UP001558613"/>
    </source>
</evidence>
<dbReference type="EMBL" id="JAYMGO010000010">
    <property type="protein sequence ID" value="KAL1267002.1"/>
    <property type="molecule type" value="Genomic_DNA"/>
</dbReference>
<organism evidence="2 3">
    <name type="scientific">Cirrhinus molitorella</name>
    <name type="common">mud carp</name>
    <dbReference type="NCBI Taxonomy" id="172907"/>
    <lineage>
        <taxon>Eukaryota</taxon>
        <taxon>Metazoa</taxon>
        <taxon>Chordata</taxon>
        <taxon>Craniata</taxon>
        <taxon>Vertebrata</taxon>
        <taxon>Euteleostomi</taxon>
        <taxon>Actinopterygii</taxon>
        <taxon>Neopterygii</taxon>
        <taxon>Teleostei</taxon>
        <taxon>Ostariophysi</taxon>
        <taxon>Cypriniformes</taxon>
        <taxon>Cyprinidae</taxon>
        <taxon>Labeoninae</taxon>
        <taxon>Labeonini</taxon>
        <taxon>Cirrhinus</taxon>
    </lineage>
</organism>